<dbReference type="Proteomes" id="UP000016646">
    <property type="component" value="Unassembled WGS sequence"/>
</dbReference>
<dbReference type="eggNOG" id="COG0726">
    <property type="taxonomic scope" value="Bacteria"/>
</dbReference>
<dbReference type="Proteomes" id="UP000016412">
    <property type="component" value="Unassembled WGS sequence"/>
</dbReference>
<dbReference type="OrthoDB" id="5637at2"/>
<proteinExistence type="predicted"/>
<evidence type="ECO:0000313" key="7">
    <source>
        <dbReference type="Proteomes" id="UP000016646"/>
    </source>
</evidence>
<evidence type="ECO:0000313" key="5">
    <source>
        <dbReference type="EMBL" id="ERK04805.1"/>
    </source>
</evidence>
<comment type="caution">
    <text evidence="4">The sequence shown here is derived from an EMBL/GenBank/DDBJ whole genome shotgun (WGS) entry which is preliminary data.</text>
</comment>
<dbReference type="Gene3D" id="3.30.565.40">
    <property type="entry name" value="Fervidobacterium nodosum Rt17-B1 like"/>
    <property type="match status" value="1"/>
</dbReference>
<feature type="signal peptide" evidence="1">
    <location>
        <begin position="1"/>
        <end position="23"/>
    </location>
</feature>
<dbReference type="Gene3D" id="3.90.640.20">
    <property type="entry name" value="Heat-shock cognate protein, ATPase"/>
    <property type="match status" value="1"/>
</dbReference>
<feature type="chain" id="PRO_5004632708" evidence="1">
    <location>
        <begin position="24"/>
        <end position="234"/>
    </location>
</feature>
<dbReference type="EMBL" id="AVQI01000012">
    <property type="protein sequence ID" value="ERK04805.1"/>
    <property type="molecule type" value="Genomic_DNA"/>
</dbReference>
<dbReference type="EMBL" id="AUZJ01000034">
    <property type="protein sequence ID" value="ERF60720.1"/>
    <property type="molecule type" value="Genomic_DNA"/>
</dbReference>
<dbReference type="Pfam" id="PF13739">
    <property type="entry name" value="PdaC"/>
    <property type="match status" value="1"/>
</dbReference>
<protein>
    <submittedName>
        <fullName evidence="4">PF13739 domain protein</fullName>
    </submittedName>
</protein>
<dbReference type="AlphaFoldDB" id="U2MT18"/>
<gene>
    <name evidence="5" type="ORF">HMPREF0860_2225</name>
    <name evidence="4" type="ORF">HMPREF1325_2037</name>
</gene>
<evidence type="ECO:0000256" key="1">
    <source>
        <dbReference type="SAM" id="SignalP"/>
    </source>
</evidence>
<dbReference type="InterPro" id="IPR021729">
    <property type="entry name" value="DUF3298"/>
</dbReference>
<evidence type="ECO:0000259" key="2">
    <source>
        <dbReference type="Pfam" id="PF11738"/>
    </source>
</evidence>
<keyword evidence="1" id="KW-0732">Signal</keyword>
<reference evidence="6 7" key="1">
    <citation type="submission" date="2013-08" db="EMBL/GenBank/DDBJ databases">
        <authorList>
            <person name="Durkin A.S."/>
            <person name="Haft D.R."/>
            <person name="McCorrison J."/>
            <person name="Torralba M."/>
            <person name="Gillis M."/>
            <person name="Haft D.H."/>
            <person name="Methe B."/>
            <person name="Sutton G."/>
            <person name="Nelson K.E."/>
        </authorList>
    </citation>
    <scope>NUCLEOTIDE SEQUENCE [LARGE SCALE GENOMIC DNA]</scope>
    <source>
        <strain evidence="5 7">ATCC 35536</strain>
        <strain evidence="4 6">VPI DR56BR1116</strain>
    </source>
</reference>
<sequence>MKIKHIVYSAVLASLVFAGCQTASQKGAAPYKMTTVSEKNAVFEAEIAYPQFAGFDDLNSLIKSRTLGAYDDFKSSAQKTRKEIESAKSASAEKIPPFEYKAVCDSIIVSDNYISMLFTAYRYEGGAHGETLLDSITYDKALKKEVSITEASGLSVKDIATQCKDYFMKHLSYGGNEAEAQKARTDWIAEGTIPEASNYQTFTYDGKKLTVYFEPYTVAPYSEGVQKVTIAAVK</sequence>
<evidence type="ECO:0000313" key="6">
    <source>
        <dbReference type="Proteomes" id="UP000016412"/>
    </source>
</evidence>
<feature type="domain" description="Deacetylase PdaC" evidence="3">
    <location>
        <begin position="37"/>
        <end position="130"/>
    </location>
</feature>
<dbReference type="InterPro" id="IPR037126">
    <property type="entry name" value="PdaC/RsiV-like_sf"/>
</dbReference>
<name>U2MT18_TRESO</name>
<dbReference type="PROSITE" id="PS51257">
    <property type="entry name" value="PROKAR_LIPOPROTEIN"/>
    <property type="match status" value="1"/>
</dbReference>
<dbReference type="InterPro" id="IPR025303">
    <property type="entry name" value="PdaC"/>
</dbReference>
<dbReference type="Pfam" id="PF11738">
    <property type="entry name" value="DUF3298"/>
    <property type="match status" value="1"/>
</dbReference>
<organism evidence="4 6">
    <name type="scientific">Treponema socranskii subsp. socranskii VPI DR56BR1116 = ATCC 35536</name>
    <dbReference type="NCBI Taxonomy" id="1125725"/>
    <lineage>
        <taxon>Bacteria</taxon>
        <taxon>Pseudomonadati</taxon>
        <taxon>Spirochaetota</taxon>
        <taxon>Spirochaetia</taxon>
        <taxon>Spirochaetales</taxon>
        <taxon>Treponemataceae</taxon>
        <taxon>Treponema</taxon>
    </lineage>
</organism>
<evidence type="ECO:0000313" key="4">
    <source>
        <dbReference type="EMBL" id="ERF60720.1"/>
    </source>
</evidence>
<evidence type="ECO:0000259" key="3">
    <source>
        <dbReference type="Pfam" id="PF13739"/>
    </source>
</evidence>
<dbReference type="RefSeq" id="WP_021330308.1">
    <property type="nucleotide sequence ID" value="NZ_AUZJ01000034.1"/>
</dbReference>
<accession>U2MT18</accession>
<keyword evidence="7" id="KW-1185">Reference proteome</keyword>
<feature type="domain" description="DUF3298" evidence="2">
    <location>
        <begin position="171"/>
        <end position="230"/>
    </location>
</feature>
<dbReference type="STRING" id="1125725.HMPREF1325_2037"/>
<dbReference type="PATRIC" id="fig|1125725.3.peg.1293"/>